<organism evidence="2 3">
    <name type="scientific">Schistosoma rodhaini</name>
    <dbReference type="NCBI Taxonomy" id="6188"/>
    <lineage>
        <taxon>Eukaryota</taxon>
        <taxon>Metazoa</taxon>
        <taxon>Spiralia</taxon>
        <taxon>Lophotrochozoa</taxon>
        <taxon>Platyhelminthes</taxon>
        <taxon>Trematoda</taxon>
        <taxon>Digenea</taxon>
        <taxon>Strigeidida</taxon>
        <taxon>Schistosomatoidea</taxon>
        <taxon>Schistosomatidae</taxon>
        <taxon>Schistosoma</taxon>
    </lineage>
</organism>
<dbReference type="AlphaFoldDB" id="A0AA85FNR8"/>
<dbReference type="WBParaSite" id="SRDH1_55000.1">
    <property type="protein sequence ID" value="SRDH1_55000.1"/>
    <property type="gene ID" value="SRDH1_55000"/>
</dbReference>
<feature type="region of interest" description="Disordered" evidence="1">
    <location>
        <begin position="49"/>
        <end position="73"/>
    </location>
</feature>
<evidence type="ECO:0000256" key="1">
    <source>
        <dbReference type="SAM" id="MobiDB-lite"/>
    </source>
</evidence>
<name>A0AA85FNR8_9TREM</name>
<dbReference type="Proteomes" id="UP000050792">
    <property type="component" value="Unassembled WGS sequence"/>
</dbReference>
<protein>
    <submittedName>
        <fullName evidence="3">Uncharacterized protein</fullName>
    </submittedName>
</protein>
<accession>A0AA85FNR8</accession>
<sequence length="254" mass="27778">MTLPSDRLQLLFDRHLEFMVKLRTQFLDHQCFTYASEVDVLISELHTELANDRSPHDSSTSRNLNETAVSQDMPGCPSLSVSATCPVVDSNSTILELAGPINDAFSSHQHDAMLKAHEVVAPITYEVPDIISSSTPSESHSAIEIFTESNAKDSQACPGNLLHASNPEPSAVLLDTVFHSDPQPASDVCNKSNDYISAESNSDLTSSVDPHHPVNLSRFPIECQKHVINRIALVENWVYEDPTLFRGGGGARIS</sequence>
<feature type="compositionally biased region" description="Polar residues" evidence="1">
    <location>
        <begin position="57"/>
        <end position="70"/>
    </location>
</feature>
<keyword evidence="2" id="KW-1185">Reference proteome</keyword>
<evidence type="ECO:0000313" key="2">
    <source>
        <dbReference type="Proteomes" id="UP000050792"/>
    </source>
</evidence>
<evidence type="ECO:0000313" key="3">
    <source>
        <dbReference type="WBParaSite" id="SRDH1_55000.1"/>
    </source>
</evidence>
<proteinExistence type="predicted"/>
<reference evidence="3" key="2">
    <citation type="submission" date="2023-11" db="UniProtKB">
        <authorList>
            <consortium name="WormBaseParasite"/>
        </authorList>
    </citation>
    <scope>IDENTIFICATION</scope>
</reference>
<reference evidence="2" key="1">
    <citation type="submission" date="2022-06" db="EMBL/GenBank/DDBJ databases">
        <authorList>
            <person name="Berger JAMES D."/>
            <person name="Berger JAMES D."/>
        </authorList>
    </citation>
    <scope>NUCLEOTIDE SEQUENCE [LARGE SCALE GENOMIC DNA]</scope>
</reference>